<protein>
    <submittedName>
        <fullName evidence="1">Uncharacterized protein</fullName>
    </submittedName>
</protein>
<keyword evidence="2" id="KW-1185">Reference proteome</keyword>
<accession>A0ACB7CEW6</accession>
<sequence length="312" mass="35511">MDSKQKISEKTFENLMQSYRPKSKSISEWETSYNQLRRLVLSEGLPSSPEGSSSIRVYVWCIFLGVKPVSTNVYLSLIHKGASSVYNKIRNDTFRTLATDPLFRRKVSEASLIRLLNSFVWYMESHNSPISYIQGMNVLAAPFLYTSKSETEAFSLFTSFISVQCPLYVISTLEGVHRGIKLFDKCLEIIDTKLYLYLQSKNLQSKVYAFPSILTFSACTPPLSEVLVLWDFLLAYGVYLNILCVVAQLLIIRDDILHHPSPIKLLRKFPQLPAKIVIGIAVSLIKKIPVELYDLLVRHSWDNSAGPEIDKL</sequence>
<proteinExistence type="predicted"/>
<name>A0ACB7CEW6_9ASCO</name>
<evidence type="ECO:0000313" key="1">
    <source>
        <dbReference type="EMBL" id="KAG4305925.1"/>
    </source>
</evidence>
<comment type="caution">
    <text evidence="1">The sequence shown here is derived from an EMBL/GenBank/DDBJ whole genome shotgun (WGS) entry which is preliminary data.</text>
</comment>
<dbReference type="EMBL" id="JABTEG010000002">
    <property type="protein sequence ID" value="KAG4305925.1"/>
    <property type="molecule type" value="Genomic_DNA"/>
</dbReference>
<dbReference type="Proteomes" id="UP000768646">
    <property type="component" value="Unassembled WGS sequence"/>
</dbReference>
<reference evidence="1 2" key="1">
    <citation type="journal article" date="2021" name="Commun. Biol.">
        <title>Genomic insights into the host specific adaptation of the Pneumocystis genus.</title>
        <authorList>
            <person name="Cisse O.H."/>
            <person name="Ma L."/>
            <person name="Dekker J.P."/>
            <person name="Khil P.P."/>
            <person name="Youn J.-H."/>
            <person name="Brenchley J.M."/>
            <person name="Blair R."/>
            <person name="Pahar B."/>
            <person name="Chabe M."/>
            <person name="Van Rompay K.K.A."/>
            <person name="Keesler R."/>
            <person name="Sukura A."/>
            <person name="Hirsch V."/>
            <person name="Kutty G."/>
            <person name="Liu Y."/>
            <person name="Peng L."/>
            <person name="Chen J."/>
            <person name="Song J."/>
            <person name="Weissenbacher-Lang C."/>
            <person name="Xu J."/>
            <person name="Upham N.S."/>
            <person name="Stajich J.E."/>
            <person name="Cuomo C.A."/>
            <person name="Cushion M.T."/>
            <person name="Kovacs J.A."/>
        </authorList>
    </citation>
    <scope>NUCLEOTIDE SEQUENCE [LARGE SCALE GENOMIC DNA]</scope>
    <source>
        <strain evidence="1 2">RABM</strain>
    </source>
</reference>
<gene>
    <name evidence="1" type="ORF">PORY_000835</name>
</gene>
<evidence type="ECO:0000313" key="2">
    <source>
        <dbReference type="Proteomes" id="UP000768646"/>
    </source>
</evidence>
<organism evidence="1 2">
    <name type="scientific">Pneumocystis oryctolagi</name>
    <dbReference type="NCBI Taxonomy" id="42067"/>
    <lineage>
        <taxon>Eukaryota</taxon>
        <taxon>Fungi</taxon>
        <taxon>Dikarya</taxon>
        <taxon>Ascomycota</taxon>
        <taxon>Taphrinomycotina</taxon>
        <taxon>Pneumocystomycetes</taxon>
        <taxon>Pneumocystaceae</taxon>
        <taxon>Pneumocystis</taxon>
    </lineage>
</organism>